<evidence type="ECO:0008006" key="3">
    <source>
        <dbReference type="Google" id="ProtNLM"/>
    </source>
</evidence>
<feature type="chain" id="PRO_5041724601" description="Lipoprotein LpqE" evidence="1">
    <location>
        <begin position="31"/>
        <end position="232"/>
    </location>
</feature>
<sequence>MSVLNRTTGRLAKAAVVGALGAAIALGSTACGAGKISQTTNQLPAVNGAGGSVALDPDVIDGDELRNGQITVRNAQIVYPVENTDKTFADGGPFDVSFLISNDSVTRKVKFVEVIGPDGSSVSITDPKKQSGEVKADPRVLAPGENLLAGVPANVDTSAAQAADIERFTVTLSNAKVVRAGLTTPLTFKFDVLDLGGKKIGEKSLTITTPVDAGALKERADVVRDAEGDEGH</sequence>
<dbReference type="PROSITE" id="PS51257">
    <property type="entry name" value="PROKAR_LIPOPROTEIN"/>
    <property type="match status" value="1"/>
</dbReference>
<feature type="signal peptide" evidence="1">
    <location>
        <begin position="1"/>
        <end position="30"/>
    </location>
</feature>
<organism evidence="2">
    <name type="scientific">Gordonia sp. MP11Mi</name>
    <dbReference type="NCBI Taxonomy" id="3022769"/>
    <lineage>
        <taxon>Bacteria</taxon>
        <taxon>Bacillati</taxon>
        <taxon>Actinomycetota</taxon>
        <taxon>Actinomycetes</taxon>
        <taxon>Mycobacteriales</taxon>
        <taxon>Gordoniaceae</taxon>
        <taxon>Gordonia</taxon>
    </lineage>
</organism>
<proteinExistence type="predicted"/>
<accession>A0AA97GUN7</accession>
<dbReference type="EMBL" id="CP128986">
    <property type="protein sequence ID" value="WOC11757.1"/>
    <property type="molecule type" value="Genomic_DNA"/>
</dbReference>
<protein>
    <recommendedName>
        <fullName evidence="3">Lipoprotein LpqE</fullName>
    </recommendedName>
</protein>
<dbReference type="AlphaFoldDB" id="A0AA97GUN7"/>
<gene>
    <name evidence="2" type="ORF">MP11Mi_08340</name>
</gene>
<evidence type="ECO:0000313" key="2">
    <source>
        <dbReference type="EMBL" id="WOC11757.1"/>
    </source>
</evidence>
<evidence type="ECO:0000256" key="1">
    <source>
        <dbReference type="SAM" id="SignalP"/>
    </source>
</evidence>
<name>A0AA97GUN7_9ACTN</name>
<reference evidence="2" key="1">
    <citation type="submission" date="2023-06" db="EMBL/GenBank/DDBJ databases">
        <title>Gordonia sp. nov. and Pseudochrobactrum sp. nov., two species isolated from the burying beetle Nicrophorus vespilloides.</title>
        <authorList>
            <person name="Poehlein A."/>
            <person name="Guzman J."/>
            <person name="Daniel R."/>
            <person name="Vilcinskas A."/>
        </authorList>
    </citation>
    <scope>NUCLEOTIDE SEQUENCE</scope>
    <source>
        <strain evidence="2">MP11Mi</strain>
    </source>
</reference>
<keyword evidence="1" id="KW-0732">Signal</keyword>